<keyword evidence="2" id="KW-0347">Helicase</keyword>
<organism evidence="2 3">
    <name type="scientific">Microterricola viridarii</name>
    <dbReference type="NCBI Taxonomy" id="412690"/>
    <lineage>
        <taxon>Bacteria</taxon>
        <taxon>Bacillati</taxon>
        <taxon>Actinomycetota</taxon>
        <taxon>Actinomycetes</taxon>
        <taxon>Micrococcales</taxon>
        <taxon>Microbacteriaceae</taxon>
        <taxon>Microterricola</taxon>
    </lineage>
</organism>
<name>A0A1H1YZU5_9MICO</name>
<evidence type="ECO:0000256" key="1">
    <source>
        <dbReference type="SAM" id="Phobius"/>
    </source>
</evidence>
<accession>A0A1H1YZU5</accession>
<keyword evidence="2" id="KW-0378">Hydrolase</keyword>
<feature type="transmembrane region" description="Helical" evidence="1">
    <location>
        <begin position="12"/>
        <end position="37"/>
    </location>
</feature>
<keyword evidence="1" id="KW-0812">Transmembrane</keyword>
<dbReference type="AlphaFoldDB" id="A0A1H1YZU5"/>
<keyword evidence="2" id="KW-0067">ATP-binding</keyword>
<dbReference type="GO" id="GO:0004386">
    <property type="term" value="F:helicase activity"/>
    <property type="evidence" value="ECO:0007669"/>
    <property type="project" value="UniProtKB-KW"/>
</dbReference>
<dbReference type="EMBL" id="LT629742">
    <property type="protein sequence ID" value="SDT27075.1"/>
    <property type="molecule type" value="Genomic_DNA"/>
</dbReference>
<proteinExistence type="predicted"/>
<evidence type="ECO:0000313" key="3">
    <source>
        <dbReference type="Proteomes" id="UP000181956"/>
    </source>
</evidence>
<dbReference type="STRING" id="412690.SAMN04489834_3267"/>
<keyword evidence="2" id="KW-0547">Nucleotide-binding</keyword>
<dbReference type="Proteomes" id="UP000181956">
    <property type="component" value="Chromosome I"/>
</dbReference>
<evidence type="ECO:0000313" key="2">
    <source>
        <dbReference type="EMBL" id="SDT27075.1"/>
    </source>
</evidence>
<keyword evidence="3" id="KW-1185">Reference proteome</keyword>
<keyword evidence="1" id="KW-0472">Membrane</keyword>
<gene>
    <name evidence="2" type="ORF">SAMN04489834_3267</name>
</gene>
<reference evidence="3" key="1">
    <citation type="submission" date="2016-10" db="EMBL/GenBank/DDBJ databases">
        <authorList>
            <person name="Varghese N."/>
            <person name="Submissions S."/>
        </authorList>
    </citation>
    <scope>NUCLEOTIDE SEQUENCE [LARGE SCALE GENOMIC DNA]</scope>
    <source>
        <strain evidence="3">DSM 21772</strain>
    </source>
</reference>
<protein>
    <submittedName>
        <fullName evidence="2">Helicase/secretion neighborhood TadE-like protein</fullName>
    </submittedName>
</protein>
<dbReference type="InterPro" id="IPR021202">
    <property type="entry name" value="Rv3654c-like"/>
</dbReference>
<keyword evidence="1" id="KW-1133">Transmembrane helix</keyword>
<dbReference type="RefSeq" id="WP_231919263.1">
    <property type="nucleotide sequence ID" value="NZ_LT629742.1"/>
</dbReference>
<dbReference type="NCBIfam" id="TIGR03816">
    <property type="entry name" value="tadE_like_DECH"/>
    <property type="match status" value="1"/>
</dbReference>
<sequence length="115" mass="10719">MTTARGERGAAAVLAVGMVGAVLALSTALIPVAGAFLASQRAANAADAAALAAADVASGAFPGEPCAAAAAAATANGGALSSCELSGAVARVEVSLGWWVFALSAAARAGPPGTP</sequence>